<organism evidence="1 2">
    <name type="scientific">Lentinula aff. lateritia</name>
    <dbReference type="NCBI Taxonomy" id="2804960"/>
    <lineage>
        <taxon>Eukaryota</taxon>
        <taxon>Fungi</taxon>
        <taxon>Dikarya</taxon>
        <taxon>Basidiomycota</taxon>
        <taxon>Agaricomycotina</taxon>
        <taxon>Agaricomycetes</taxon>
        <taxon>Agaricomycetidae</taxon>
        <taxon>Agaricales</taxon>
        <taxon>Marasmiineae</taxon>
        <taxon>Omphalotaceae</taxon>
        <taxon>Lentinula</taxon>
    </lineage>
</organism>
<accession>A0ACC1UCC4</accession>
<evidence type="ECO:0000313" key="1">
    <source>
        <dbReference type="EMBL" id="KAJ3814682.1"/>
    </source>
</evidence>
<gene>
    <name evidence="1" type="ORF">F5876DRAFT_72672</name>
</gene>
<dbReference type="Proteomes" id="UP001163835">
    <property type="component" value="Unassembled WGS sequence"/>
</dbReference>
<dbReference type="EMBL" id="MU794962">
    <property type="protein sequence ID" value="KAJ3814682.1"/>
    <property type="molecule type" value="Genomic_DNA"/>
</dbReference>
<comment type="caution">
    <text evidence="1">The sequence shown here is derived from an EMBL/GenBank/DDBJ whole genome shotgun (WGS) entry which is preliminary data.</text>
</comment>
<name>A0ACC1UCC4_9AGAR</name>
<protein>
    <submittedName>
        <fullName evidence="1">Uncharacterized protein</fullName>
    </submittedName>
</protein>
<keyword evidence="2" id="KW-1185">Reference proteome</keyword>
<proteinExistence type="predicted"/>
<reference evidence="1" key="1">
    <citation type="submission" date="2022-09" db="EMBL/GenBank/DDBJ databases">
        <title>A Global Phylogenomic Analysis of the Shiitake Genus Lentinula.</title>
        <authorList>
            <consortium name="DOE Joint Genome Institute"/>
            <person name="Sierra-Patev S."/>
            <person name="Min B."/>
            <person name="Naranjo-Ortiz M."/>
            <person name="Looney B."/>
            <person name="Konkel Z."/>
            <person name="Slot J.C."/>
            <person name="Sakamoto Y."/>
            <person name="Steenwyk J.L."/>
            <person name="Rokas A."/>
            <person name="Carro J."/>
            <person name="Camarero S."/>
            <person name="Ferreira P."/>
            <person name="Molpeceres G."/>
            <person name="Ruiz-Duenas F.J."/>
            <person name="Serrano A."/>
            <person name="Henrissat B."/>
            <person name="Drula E."/>
            <person name="Hughes K.W."/>
            <person name="Mata J.L."/>
            <person name="Ishikawa N.K."/>
            <person name="Vargas-Isla R."/>
            <person name="Ushijima S."/>
            <person name="Smith C.A."/>
            <person name="Ahrendt S."/>
            <person name="Andreopoulos W."/>
            <person name="He G."/>
            <person name="Labutti K."/>
            <person name="Lipzen A."/>
            <person name="Ng V."/>
            <person name="Riley R."/>
            <person name="Sandor L."/>
            <person name="Barry K."/>
            <person name="Martinez A.T."/>
            <person name="Xiao Y."/>
            <person name="Gibbons J.G."/>
            <person name="Terashima K."/>
            <person name="Grigoriev I.V."/>
            <person name="Hibbett D.S."/>
        </authorList>
    </citation>
    <scope>NUCLEOTIDE SEQUENCE</scope>
    <source>
        <strain evidence="1">TMI1499</strain>
    </source>
</reference>
<evidence type="ECO:0000313" key="2">
    <source>
        <dbReference type="Proteomes" id="UP001163835"/>
    </source>
</evidence>
<sequence>MELHKRTNDLAGATKKITSGPAGAENTGAKNEIAYRPAGAENTGAENEIAYRPGKSMICYSVLRIGRVKSDKRREWVERWVEHHPDGIYVLLFQDEPFAAEPLTSTQAVGVIEKGKLPTFPFITFGDSKYLDAHFFSSLKAYAPFQTSEDKNSAVHTLRDIDTLQTKCGGAFKNSFDYVDCAVGYFKDNYARSEDKPRLDEKWKVYKDKRDKDLTKAGKRKAVKEDVVDGAKKLKPS</sequence>